<evidence type="ECO:0000313" key="1">
    <source>
        <dbReference type="EMBL" id="WNH52450.1"/>
    </source>
</evidence>
<dbReference type="RefSeq" id="WP_311191648.1">
    <property type="nucleotide sequence ID" value="NZ_CP115541.1"/>
</dbReference>
<organism evidence="1 2">
    <name type="scientific">Stenotrophomonas oahuensis</name>
    <dbReference type="NCBI Taxonomy" id="3003271"/>
    <lineage>
        <taxon>Bacteria</taxon>
        <taxon>Pseudomonadati</taxon>
        <taxon>Pseudomonadota</taxon>
        <taxon>Gammaproteobacteria</taxon>
        <taxon>Lysobacterales</taxon>
        <taxon>Lysobacteraceae</taxon>
        <taxon>Stenotrophomonas</taxon>
    </lineage>
</organism>
<accession>A0ABY9YNH0</accession>
<dbReference type="Pfam" id="PF26128">
    <property type="entry name" value="Gad2"/>
    <property type="match status" value="1"/>
</dbReference>
<proteinExistence type="predicted"/>
<reference evidence="1 2" key="1">
    <citation type="submission" date="2022-12" db="EMBL/GenBank/DDBJ databases">
        <title>Two new species, Stenotrophomonas aracearum and Stenotrophomonas oahuensis, isolated from Anthurium (Araceae family) in Hawaii.</title>
        <authorList>
            <person name="Chunag S.C."/>
            <person name="Dobhal S."/>
            <person name="Alvarez A."/>
            <person name="Arif M."/>
        </authorList>
    </citation>
    <scope>NUCLEOTIDE SEQUENCE [LARGE SCALE GENOMIC DNA]</scope>
    <source>
        <strain evidence="1 2">A5586</strain>
    </source>
</reference>
<keyword evidence="2" id="KW-1185">Reference proteome</keyword>
<evidence type="ECO:0000313" key="2">
    <source>
        <dbReference type="Proteomes" id="UP001302072"/>
    </source>
</evidence>
<dbReference type="EMBL" id="CP115541">
    <property type="protein sequence ID" value="WNH52450.1"/>
    <property type="molecule type" value="Genomic_DNA"/>
</dbReference>
<gene>
    <name evidence="1" type="ORF">PDM29_19360</name>
</gene>
<sequence>MTQTVTRYAKHLLAELPEAVRRTAILAGGALRAYYDKTKLADVDLCFQNREDFDAAFVAMCSRDYTFMEWKGRSAVFKRNVDGMEFNLIGFMHGTPEDTIARFDFRCCRMAAWYDADGGLRTLFGHGAVGDAVTKTLVILVNNGTPRTVKRINHYVQDYGYTLDVSLEDHLEPDRPEALDEIQDDLYDTDGPYLSPRAFVSTVTAYRYIARLPRVAGGY</sequence>
<dbReference type="Proteomes" id="UP001302072">
    <property type="component" value="Chromosome"/>
</dbReference>
<name>A0ABY9YNH0_9GAMM</name>
<protein>
    <recommendedName>
        <fullName evidence="3">Nucleotidyl transferase AbiEii/AbiGii toxin family protein</fullName>
    </recommendedName>
</protein>
<evidence type="ECO:0008006" key="3">
    <source>
        <dbReference type="Google" id="ProtNLM"/>
    </source>
</evidence>